<dbReference type="Pfam" id="PF13649">
    <property type="entry name" value="Methyltransf_25"/>
    <property type="match status" value="1"/>
</dbReference>
<reference evidence="3 4" key="1">
    <citation type="journal article" date="2015" name="Stand. Genomic Sci.">
        <title>Genomic Encyclopedia of Bacterial and Archaeal Type Strains, Phase III: the genomes of soil and plant-associated and newly described type strains.</title>
        <authorList>
            <person name="Whitman W.B."/>
            <person name="Woyke T."/>
            <person name="Klenk H.P."/>
            <person name="Zhou Y."/>
            <person name="Lilburn T.G."/>
            <person name="Beck B.J."/>
            <person name="De Vos P."/>
            <person name="Vandamme P."/>
            <person name="Eisen J.A."/>
            <person name="Garrity G."/>
            <person name="Hugenholtz P."/>
            <person name="Kyrpides N.C."/>
        </authorList>
    </citation>
    <scope>NUCLEOTIDE SEQUENCE [LARGE SCALE GENOMIC DNA]</scope>
    <source>
        <strain evidence="3 4">CGMCC 1.10685</strain>
    </source>
</reference>
<name>A0A562Q572_9BURK</name>
<dbReference type="EMBL" id="CP046904">
    <property type="protein sequence ID" value="QGZ41856.1"/>
    <property type="molecule type" value="Genomic_DNA"/>
</dbReference>
<reference evidence="3" key="2">
    <citation type="submission" date="2019-07" db="EMBL/GenBank/DDBJ databases">
        <authorList>
            <person name="Whitman W."/>
            <person name="Huntemann M."/>
            <person name="Clum A."/>
            <person name="Pillay M."/>
            <person name="Palaniappan K."/>
            <person name="Varghese N."/>
            <person name="Mikhailova N."/>
            <person name="Stamatis D."/>
            <person name="Reddy T."/>
            <person name="Daum C."/>
            <person name="Shapiro N."/>
            <person name="Ivanova N."/>
            <person name="Kyrpides N."/>
            <person name="Woyke T."/>
        </authorList>
    </citation>
    <scope>NUCLEOTIDE SEQUENCE</scope>
    <source>
        <strain evidence="3">CGMCC 1.10685</strain>
    </source>
</reference>
<proteinExistence type="predicted"/>
<dbReference type="EMBL" id="VLKW01000001">
    <property type="protein sequence ID" value="TWI51868.1"/>
    <property type="molecule type" value="Genomic_DNA"/>
</dbReference>
<dbReference type="PANTHER" id="PTHR43464">
    <property type="entry name" value="METHYLTRANSFERASE"/>
    <property type="match status" value="1"/>
</dbReference>
<organism evidence="3 4">
    <name type="scientific">Pseudoduganella flava</name>
    <dbReference type="NCBI Taxonomy" id="871742"/>
    <lineage>
        <taxon>Bacteria</taxon>
        <taxon>Pseudomonadati</taxon>
        <taxon>Pseudomonadota</taxon>
        <taxon>Betaproteobacteria</taxon>
        <taxon>Burkholderiales</taxon>
        <taxon>Oxalobacteraceae</taxon>
        <taxon>Telluria group</taxon>
        <taxon>Pseudoduganella</taxon>
    </lineage>
</organism>
<dbReference type="InterPro" id="IPR041698">
    <property type="entry name" value="Methyltransf_25"/>
</dbReference>
<gene>
    <name evidence="2" type="ORF">GO485_24215</name>
    <name evidence="3" type="ORF">IP92_00858</name>
</gene>
<dbReference type="InterPro" id="IPR029063">
    <property type="entry name" value="SAM-dependent_MTases_sf"/>
</dbReference>
<evidence type="ECO:0000313" key="2">
    <source>
        <dbReference type="EMBL" id="QGZ41856.1"/>
    </source>
</evidence>
<feature type="domain" description="Methyltransferase" evidence="1">
    <location>
        <begin position="46"/>
        <end position="134"/>
    </location>
</feature>
<evidence type="ECO:0000259" key="1">
    <source>
        <dbReference type="Pfam" id="PF13649"/>
    </source>
</evidence>
<evidence type="ECO:0000313" key="3">
    <source>
        <dbReference type="EMBL" id="TWI51868.1"/>
    </source>
</evidence>
<keyword evidence="5" id="KW-1185">Reference proteome</keyword>
<dbReference type="CDD" id="cd02440">
    <property type="entry name" value="AdoMet_MTases"/>
    <property type="match status" value="1"/>
</dbReference>
<dbReference type="RefSeq" id="WP_145873238.1">
    <property type="nucleotide sequence ID" value="NZ_CP046904.1"/>
</dbReference>
<dbReference type="OrthoDB" id="6006151at2"/>
<dbReference type="GO" id="GO:0010420">
    <property type="term" value="F:polyprenyldihydroxybenzoate methyltransferase activity"/>
    <property type="evidence" value="ECO:0007669"/>
    <property type="project" value="TreeGrafter"/>
</dbReference>
<dbReference type="AlphaFoldDB" id="A0A562Q572"/>
<protein>
    <submittedName>
        <fullName evidence="2">Methyltransferase domain-containing protein</fullName>
    </submittedName>
    <submittedName>
        <fullName evidence="3">Methyltransferase family protein</fullName>
    </submittedName>
</protein>
<evidence type="ECO:0000313" key="5">
    <source>
        <dbReference type="Proteomes" id="UP000437862"/>
    </source>
</evidence>
<sequence length="215" mass="23969">MKHETLAQYYALNAGAIESVYDKPERQADLAALRTKLPELLRGHKVLEIACGTGYWTRLIAATAASVHATDVNDEAVALARAHATAGNVTFAKADAFDLPACAGEYTAVFAGFWWSHVKREEQERFLAQLRAKLGKDVLLVLLDNCYVDGSSTAIARTDAEGNTYQIRTLASGERFEIVKNFPADSYLRKKLATAVREIRIERLPYYWLLTCRLK</sequence>
<dbReference type="PANTHER" id="PTHR43464:SF23">
    <property type="entry name" value="JUVENILE HORMONE ACID O-METHYLTRANSFERASE"/>
    <property type="match status" value="1"/>
</dbReference>
<evidence type="ECO:0000313" key="4">
    <source>
        <dbReference type="Proteomes" id="UP000315112"/>
    </source>
</evidence>
<dbReference type="Proteomes" id="UP000437862">
    <property type="component" value="Chromosome"/>
</dbReference>
<dbReference type="SUPFAM" id="SSF53335">
    <property type="entry name" value="S-adenosyl-L-methionine-dependent methyltransferases"/>
    <property type="match status" value="1"/>
</dbReference>
<keyword evidence="3" id="KW-0489">Methyltransferase</keyword>
<accession>A0A562Q572</accession>
<dbReference type="GO" id="GO:0032259">
    <property type="term" value="P:methylation"/>
    <property type="evidence" value="ECO:0007669"/>
    <property type="project" value="UniProtKB-KW"/>
</dbReference>
<keyword evidence="3" id="KW-0808">Transferase</keyword>
<dbReference type="Proteomes" id="UP000315112">
    <property type="component" value="Unassembled WGS sequence"/>
</dbReference>
<dbReference type="Gene3D" id="3.40.50.150">
    <property type="entry name" value="Vaccinia Virus protein VP39"/>
    <property type="match status" value="1"/>
</dbReference>
<reference evidence="2 5" key="3">
    <citation type="submission" date="2019-12" db="EMBL/GenBank/DDBJ databases">
        <title>Draft Genome Sequences of Six Type Strains of the Genus Massilia.</title>
        <authorList>
            <person name="Miess H."/>
            <person name="Frediansyah A."/>
            <person name="Goeker M."/>
            <person name="Gross H."/>
        </authorList>
    </citation>
    <scope>NUCLEOTIDE SEQUENCE [LARGE SCALE GENOMIC DNA]</scope>
    <source>
        <strain evidence="2 5">DSM 26639</strain>
    </source>
</reference>